<dbReference type="PANTHER" id="PTHR22749">
    <property type="entry name" value="RIBOFLAVIN KINASE/FMN ADENYLYLTRANSFERASE"/>
    <property type="match status" value="1"/>
</dbReference>
<reference evidence="16" key="1">
    <citation type="journal article" date="2020" name="mSystems">
        <title>Genome- and Community-Level Interaction Insights into Carbon Utilization and Element Cycling Functions of Hydrothermarchaeota in Hydrothermal Sediment.</title>
        <authorList>
            <person name="Zhou Z."/>
            <person name="Liu Y."/>
            <person name="Xu W."/>
            <person name="Pan J."/>
            <person name="Luo Z.H."/>
            <person name="Li M."/>
        </authorList>
    </citation>
    <scope>NUCLEOTIDE SEQUENCE [LARGE SCALE GENOMIC DNA]</scope>
    <source>
        <strain evidence="16">SpSt-906</strain>
    </source>
</reference>
<dbReference type="PIRSF" id="PIRSF004491">
    <property type="entry name" value="FAD_Synth"/>
    <property type="match status" value="1"/>
</dbReference>
<dbReference type="InterPro" id="IPR004821">
    <property type="entry name" value="Cyt_trans-like"/>
</dbReference>
<dbReference type="InterPro" id="IPR023465">
    <property type="entry name" value="Riboflavin_kinase_dom_sf"/>
</dbReference>
<dbReference type="CDD" id="cd02064">
    <property type="entry name" value="FAD_synthetase_N"/>
    <property type="match status" value="1"/>
</dbReference>
<keyword evidence="6 14" id="KW-0548">Nucleotidyltransferase</keyword>
<dbReference type="InterPro" id="IPR014729">
    <property type="entry name" value="Rossmann-like_a/b/a_fold"/>
</dbReference>
<keyword evidence="10 14" id="KW-0067">ATP-binding</keyword>
<evidence type="ECO:0000256" key="2">
    <source>
        <dbReference type="ARBA" id="ARBA00005201"/>
    </source>
</evidence>
<dbReference type="InterPro" id="IPR002606">
    <property type="entry name" value="Riboflavin_kinase_bac"/>
</dbReference>
<comment type="caution">
    <text evidence="16">The sequence shown here is derived from an EMBL/GenBank/DDBJ whole genome shotgun (WGS) entry which is preliminary data.</text>
</comment>
<dbReference type="Pfam" id="PF06574">
    <property type="entry name" value="FAD_syn"/>
    <property type="match status" value="1"/>
</dbReference>
<evidence type="ECO:0000256" key="5">
    <source>
        <dbReference type="ARBA" id="ARBA00022679"/>
    </source>
</evidence>
<evidence type="ECO:0000256" key="8">
    <source>
        <dbReference type="ARBA" id="ARBA00022777"/>
    </source>
</evidence>
<evidence type="ECO:0000256" key="12">
    <source>
        <dbReference type="ARBA" id="ARBA00047880"/>
    </source>
</evidence>
<keyword evidence="3 14" id="KW-0285">Flavoprotein</keyword>
<comment type="pathway">
    <text evidence="1 14">Cofactor biosynthesis; FAD biosynthesis; FAD from FMN: step 1/1.</text>
</comment>
<sequence>MRVQRAVSKEIKGGSIAIGTFDGVHLGHREVLAKVKEKGEIRGITTGIVTFDPPPISFFHKEFPFLLTPTQEKLTLLKETGIDFCWIIEFSEKIANLSPLEFLDKLQRELSPQVLVVGYDFRFGKESEGDISFLKRVKDKYPWELVIVPPIKKSGILVKSTTIREKLLLGNIPLANLLLGRRYAIFGEVVKGMGRGREIGFPTINLTLKEKNKLLPIDGVYAVYFYPDSSKPLFYKGVANIGKRPTFGEKERQIEVHLIGIKEVDFPLKEVKVDFLQRIRPEKRFPNLEEMRAQIREDIEKAEKIF</sequence>
<comment type="pathway">
    <text evidence="2 14">Cofactor biosynthesis; FMN biosynthesis; FMN from riboflavin (ATP route): step 1/1.</text>
</comment>
<evidence type="ECO:0000256" key="4">
    <source>
        <dbReference type="ARBA" id="ARBA00022643"/>
    </source>
</evidence>
<keyword evidence="9 14" id="KW-0274">FAD</keyword>
<dbReference type="GO" id="GO:0009398">
    <property type="term" value="P:FMN biosynthetic process"/>
    <property type="evidence" value="ECO:0007669"/>
    <property type="project" value="UniProtKB-UniRule"/>
</dbReference>
<keyword evidence="7 14" id="KW-0547">Nucleotide-binding</keyword>
<comment type="catalytic activity">
    <reaction evidence="12 14">
        <text>riboflavin + ATP = FMN + ADP + H(+)</text>
        <dbReference type="Rhea" id="RHEA:14357"/>
        <dbReference type="ChEBI" id="CHEBI:15378"/>
        <dbReference type="ChEBI" id="CHEBI:30616"/>
        <dbReference type="ChEBI" id="CHEBI:57986"/>
        <dbReference type="ChEBI" id="CHEBI:58210"/>
        <dbReference type="ChEBI" id="CHEBI:456216"/>
        <dbReference type="EC" id="2.7.1.26"/>
    </reaction>
</comment>
<dbReference type="SUPFAM" id="SSF52374">
    <property type="entry name" value="Nucleotidylyl transferase"/>
    <property type="match status" value="1"/>
</dbReference>
<organism evidence="16">
    <name type="scientific">candidate division WOR-3 bacterium</name>
    <dbReference type="NCBI Taxonomy" id="2052148"/>
    <lineage>
        <taxon>Bacteria</taxon>
        <taxon>Bacteria division WOR-3</taxon>
    </lineage>
</organism>
<evidence type="ECO:0000256" key="6">
    <source>
        <dbReference type="ARBA" id="ARBA00022695"/>
    </source>
</evidence>
<name>A0A7C3YPE1_UNCW3</name>
<evidence type="ECO:0000256" key="9">
    <source>
        <dbReference type="ARBA" id="ARBA00022827"/>
    </source>
</evidence>
<dbReference type="InterPro" id="IPR023468">
    <property type="entry name" value="Riboflavin_kinase"/>
</dbReference>
<feature type="domain" description="Riboflavin kinase" evidence="15">
    <location>
        <begin position="178"/>
        <end position="305"/>
    </location>
</feature>
<dbReference type="GO" id="GO:0009231">
    <property type="term" value="P:riboflavin biosynthetic process"/>
    <property type="evidence" value="ECO:0007669"/>
    <property type="project" value="InterPro"/>
</dbReference>
<dbReference type="UniPathway" id="UPA00276">
    <property type="reaction ID" value="UER00406"/>
</dbReference>
<evidence type="ECO:0000256" key="7">
    <source>
        <dbReference type="ARBA" id="ARBA00022741"/>
    </source>
</evidence>
<evidence type="ECO:0000256" key="10">
    <source>
        <dbReference type="ARBA" id="ARBA00022840"/>
    </source>
</evidence>
<evidence type="ECO:0000256" key="3">
    <source>
        <dbReference type="ARBA" id="ARBA00022630"/>
    </source>
</evidence>
<keyword evidence="4 14" id="KW-0288">FMN</keyword>
<dbReference type="UniPathway" id="UPA00277">
    <property type="reaction ID" value="UER00407"/>
</dbReference>
<evidence type="ECO:0000259" key="15">
    <source>
        <dbReference type="SMART" id="SM00904"/>
    </source>
</evidence>
<dbReference type="EMBL" id="DTMQ01000016">
    <property type="protein sequence ID" value="HGE98931.1"/>
    <property type="molecule type" value="Genomic_DNA"/>
</dbReference>
<keyword evidence="11" id="KW-0511">Multifunctional enzyme</keyword>
<evidence type="ECO:0000256" key="14">
    <source>
        <dbReference type="PIRNR" id="PIRNR004491"/>
    </source>
</evidence>
<comment type="catalytic activity">
    <reaction evidence="13 14">
        <text>FMN + ATP + H(+) = FAD + diphosphate</text>
        <dbReference type="Rhea" id="RHEA:17237"/>
        <dbReference type="ChEBI" id="CHEBI:15378"/>
        <dbReference type="ChEBI" id="CHEBI:30616"/>
        <dbReference type="ChEBI" id="CHEBI:33019"/>
        <dbReference type="ChEBI" id="CHEBI:57692"/>
        <dbReference type="ChEBI" id="CHEBI:58210"/>
        <dbReference type="EC" id="2.7.7.2"/>
    </reaction>
</comment>
<dbReference type="NCBIfam" id="NF004162">
    <property type="entry name" value="PRK05627.1-5"/>
    <property type="match status" value="1"/>
</dbReference>
<dbReference type="SUPFAM" id="SSF82114">
    <property type="entry name" value="Riboflavin kinase-like"/>
    <property type="match status" value="1"/>
</dbReference>
<protein>
    <recommendedName>
        <fullName evidence="14">Riboflavin biosynthesis protein</fullName>
    </recommendedName>
    <domain>
        <recommendedName>
            <fullName evidence="14">Riboflavin kinase</fullName>
            <ecNumber evidence="14">2.7.1.26</ecNumber>
        </recommendedName>
        <alternativeName>
            <fullName evidence="14">Flavokinase</fullName>
        </alternativeName>
    </domain>
    <domain>
        <recommendedName>
            <fullName evidence="14">FMN adenylyltransferase</fullName>
            <ecNumber evidence="14">2.7.7.2</ecNumber>
        </recommendedName>
        <alternativeName>
            <fullName evidence="14">FAD pyrophosphorylase</fullName>
        </alternativeName>
        <alternativeName>
            <fullName evidence="14">FAD synthase</fullName>
        </alternativeName>
    </domain>
</protein>
<dbReference type="Gene3D" id="3.40.50.620">
    <property type="entry name" value="HUPs"/>
    <property type="match status" value="1"/>
</dbReference>
<dbReference type="GO" id="GO:0005524">
    <property type="term" value="F:ATP binding"/>
    <property type="evidence" value="ECO:0007669"/>
    <property type="project" value="UniProtKB-UniRule"/>
</dbReference>
<dbReference type="Gene3D" id="2.40.30.30">
    <property type="entry name" value="Riboflavin kinase-like"/>
    <property type="match status" value="1"/>
</dbReference>
<evidence type="ECO:0000256" key="11">
    <source>
        <dbReference type="ARBA" id="ARBA00023268"/>
    </source>
</evidence>
<gene>
    <name evidence="16" type="ORF">ENX07_02510</name>
</gene>
<dbReference type="NCBIfam" id="TIGR00083">
    <property type="entry name" value="ribF"/>
    <property type="match status" value="1"/>
</dbReference>
<dbReference type="InterPro" id="IPR015864">
    <property type="entry name" value="FAD_synthase"/>
</dbReference>
<evidence type="ECO:0000313" key="16">
    <source>
        <dbReference type="EMBL" id="HGE98931.1"/>
    </source>
</evidence>
<dbReference type="NCBIfam" id="TIGR00125">
    <property type="entry name" value="cyt_tran_rel"/>
    <property type="match status" value="1"/>
</dbReference>
<keyword evidence="5 14" id="KW-0808">Transferase</keyword>
<dbReference type="GO" id="GO:0008531">
    <property type="term" value="F:riboflavin kinase activity"/>
    <property type="evidence" value="ECO:0007669"/>
    <property type="project" value="UniProtKB-UniRule"/>
</dbReference>
<dbReference type="SMART" id="SM00904">
    <property type="entry name" value="Flavokinase"/>
    <property type="match status" value="1"/>
</dbReference>
<dbReference type="GO" id="GO:0003919">
    <property type="term" value="F:FMN adenylyltransferase activity"/>
    <property type="evidence" value="ECO:0007669"/>
    <property type="project" value="UniProtKB-UniRule"/>
</dbReference>
<evidence type="ECO:0000256" key="13">
    <source>
        <dbReference type="ARBA" id="ARBA00049494"/>
    </source>
</evidence>
<dbReference type="EC" id="2.7.7.2" evidence="14"/>
<dbReference type="Pfam" id="PF01687">
    <property type="entry name" value="Flavokinase"/>
    <property type="match status" value="1"/>
</dbReference>
<dbReference type="GO" id="GO:0006747">
    <property type="term" value="P:FAD biosynthetic process"/>
    <property type="evidence" value="ECO:0007669"/>
    <property type="project" value="UniProtKB-UniRule"/>
</dbReference>
<dbReference type="PANTHER" id="PTHR22749:SF6">
    <property type="entry name" value="RIBOFLAVIN KINASE"/>
    <property type="match status" value="1"/>
</dbReference>
<evidence type="ECO:0000256" key="1">
    <source>
        <dbReference type="ARBA" id="ARBA00004726"/>
    </source>
</evidence>
<accession>A0A7C3YPE1</accession>
<dbReference type="AlphaFoldDB" id="A0A7C3YPE1"/>
<dbReference type="InterPro" id="IPR015865">
    <property type="entry name" value="Riboflavin_kinase_bac/euk"/>
</dbReference>
<dbReference type="EC" id="2.7.1.26" evidence="14"/>
<keyword evidence="8 14" id="KW-0418">Kinase</keyword>
<comment type="similarity">
    <text evidence="14">Belongs to the ribF family.</text>
</comment>
<proteinExistence type="inferred from homology"/>